<dbReference type="InterPro" id="IPR018540">
    <property type="entry name" value="Spo0E-like"/>
</dbReference>
<gene>
    <name evidence="1" type="ORF">SM124_22635</name>
</gene>
<sequence length="66" mass="7915">MVKTEQVNILQHTDVLQRELLNQIENMKQKMIKIGLNKGFNHRETIKASTELDQLIYNYQIRNFIK</sequence>
<dbReference type="SUPFAM" id="SSF140500">
    <property type="entry name" value="BAS1536-like"/>
    <property type="match status" value="1"/>
</dbReference>
<dbReference type="InterPro" id="IPR037208">
    <property type="entry name" value="Spo0E-like_sf"/>
</dbReference>
<evidence type="ECO:0000313" key="2">
    <source>
        <dbReference type="Proteomes" id="UP001290455"/>
    </source>
</evidence>
<organism evidence="1 2">
    <name type="scientific">Robertmurraya mangrovi</name>
    <dbReference type="NCBI Taxonomy" id="3098077"/>
    <lineage>
        <taxon>Bacteria</taxon>
        <taxon>Bacillati</taxon>
        <taxon>Bacillota</taxon>
        <taxon>Bacilli</taxon>
        <taxon>Bacillales</taxon>
        <taxon>Bacillaceae</taxon>
        <taxon>Robertmurraya</taxon>
    </lineage>
</organism>
<dbReference type="Pfam" id="PF09388">
    <property type="entry name" value="SpoOE-like"/>
    <property type="match status" value="1"/>
</dbReference>
<dbReference type="RefSeq" id="WP_322448757.1">
    <property type="nucleotide sequence ID" value="NZ_JAXOFX010000026.1"/>
</dbReference>
<dbReference type="Gene3D" id="4.10.280.10">
    <property type="entry name" value="Helix-loop-helix DNA-binding domain"/>
    <property type="match status" value="1"/>
</dbReference>
<proteinExistence type="predicted"/>
<accession>A0ABU5J536</accession>
<dbReference type="EMBL" id="JAXOFX010000026">
    <property type="protein sequence ID" value="MDZ5474476.1"/>
    <property type="molecule type" value="Genomic_DNA"/>
</dbReference>
<dbReference type="Proteomes" id="UP001290455">
    <property type="component" value="Unassembled WGS sequence"/>
</dbReference>
<reference evidence="1 2" key="1">
    <citation type="submission" date="2023-11" db="EMBL/GenBank/DDBJ databases">
        <title>Bacillus jintuensis, isolated from a mudflat on the Beibu Gulf coast.</title>
        <authorList>
            <person name="Li M."/>
        </authorList>
    </citation>
    <scope>NUCLEOTIDE SEQUENCE [LARGE SCALE GENOMIC DNA]</scope>
    <source>
        <strain evidence="1 2">31A1R</strain>
    </source>
</reference>
<evidence type="ECO:0000313" key="1">
    <source>
        <dbReference type="EMBL" id="MDZ5474476.1"/>
    </source>
</evidence>
<dbReference type="InterPro" id="IPR036638">
    <property type="entry name" value="HLH_DNA-bd_sf"/>
</dbReference>
<name>A0ABU5J536_9BACI</name>
<comment type="caution">
    <text evidence="1">The sequence shown here is derived from an EMBL/GenBank/DDBJ whole genome shotgun (WGS) entry which is preliminary data.</text>
</comment>
<keyword evidence="2" id="KW-1185">Reference proteome</keyword>
<protein>
    <submittedName>
        <fullName evidence="1">Aspartyl-phosphate phosphatase Spo0E family protein</fullName>
    </submittedName>
</protein>